<sequence length="146" mass="16393">MVGYLFLLSAVFSIFIGTSQQMSIRPAQSVAVRGKLTCNGRPASDVLVKLYDHDTFTLDDKMASGQTDSEGMYQISGHAHEVSRITPKLNIYHDCNDWMPCQRKVSIYIPKSYITEGKEPEKTYDAGSLELSGEFEGESRDCFHKK</sequence>
<dbReference type="Pfam" id="PF01060">
    <property type="entry name" value="TTR-52"/>
    <property type="match status" value="1"/>
</dbReference>
<evidence type="ECO:0000313" key="7">
    <source>
        <dbReference type="Proteomes" id="UP001201812"/>
    </source>
</evidence>
<evidence type="ECO:0000256" key="1">
    <source>
        <dbReference type="ARBA" id="ARBA00004613"/>
    </source>
</evidence>
<keyword evidence="3" id="KW-0964">Secreted</keyword>
<feature type="signal peptide" evidence="5">
    <location>
        <begin position="1"/>
        <end position="21"/>
    </location>
</feature>
<protein>
    <submittedName>
        <fullName evidence="6">Transthyretin-like family domain-containing protein</fullName>
    </submittedName>
</protein>
<keyword evidence="4 5" id="KW-0732">Signal</keyword>
<accession>A0AAD4MTQ3</accession>
<evidence type="ECO:0000256" key="3">
    <source>
        <dbReference type="ARBA" id="ARBA00022525"/>
    </source>
</evidence>
<evidence type="ECO:0000313" key="6">
    <source>
        <dbReference type="EMBL" id="KAI1705498.1"/>
    </source>
</evidence>
<proteinExistence type="inferred from homology"/>
<dbReference type="GO" id="GO:0009986">
    <property type="term" value="C:cell surface"/>
    <property type="evidence" value="ECO:0007669"/>
    <property type="project" value="InterPro"/>
</dbReference>
<name>A0AAD4MTQ3_9BILA</name>
<dbReference type="GO" id="GO:0005576">
    <property type="term" value="C:extracellular region"/>
    <property type="evidence" value="ECO:0007669"/>
    <property type="project" value="UniProtKB-SubCell"/>
</dbReference>
<dbReference type="EMBL" id="JAKKPZ010000056">
    <property type="protein sequence ID" value="KAI1705498.1"/>
    <property type="molecule type" value="Genomic_DNA"/>
</dbReference>
<evidence type="ECO:0000256" key="2">
    <source>
        <dbReference type="ARBA" id="ARBA00010112"/>
    </source>
</evidence>
<comment type="caution">
    <text evidence="6">The sequence shown here is derived from an EMBL/GenBank/DDBJ whole genome shotgun (WGS) entry which is preliminary data.</text>
</comment>
<keyword evidence="7" id="KW-1185">Reference proteome</keyword>
<gene>
    <name evidence="6" type="ORF">DdX_13639</name>
</gene>
<dbReference type="PANTHER" id="PTHR21700">
    <property type="entry name" value="TRANSTHYRETIN-LIKE FAMILY PROTEIN-RELATED"/>
    <property type="match status" value="1"/>
</dbReference>
<dbReference type="Gene3D" id="2.60.40.3330">
    <property type="match status" value="1"/>
</dbReference>
<dbReference type="PANTHER" id="PTHR21700:SF3">
    <property type="entry name" value="TRANSTHYRETIN-LIKE PROTEIN 5"/>
    <property type="match status" value="1"/>
</dbReference>
<dbReference type="InterPro" id="IPR001534">
    <property type="entry name" value="Transthyretin-like"/>
</dbReference>
<dbReference type="InterPro" id="IPR038479">
    <property type="entry name" value="Transthyretin-like_sf"/>
</dbReference>
<feature type="chain" id="PRO_5041959149" evidence="5">
    <location>
        <begin position="22"/>
        <end position="146"/>
    </location>
</feature>
<comment type="similarity">
    <text evidence="2">Belongs to the nematode transthyretin-like family.</text>
</comment>
<evidence type="ECO:0000256" key="5">
    <source>
        <dbReference type="SAM" id="SignalP"/>
    </source>
</evidence>
<organism evidence="6 7">
    <name type="scientific">Ditylenchus destructor</name>
    <dbReference type="NCBI Taxonomy" id="166010"/>
    <lineage>
        <taxon>Eukaryota</taxon>
        <taxon>Metazoa</taxon>
        <taxon>Ecdysozoa</taxon>
        <taxon>Nematoda</taxon>
        <taxon>Chromadorea</taxon>
        <taxon>Rhabditida</taxon>
        <taxon>Tylenchina</taxon>
        <taxon>Tylenchomorpha</taxon>
        <taxon>Sphaerularioidea</taxon>
        <taxon>Anguinidae</taxon>
        <taxon>Anguininae</taxon>
        <taxon>Ditylenchus</taxon>
    </lineage>
</organism>
<evidence type="ECO:0000256" key="4">
    <source>
        <dbReference type="ARBA" id="ARBA00022729"/>
    </source>
</evidence>
<comment type="subcellular location">
    <subcellularLocation>
        <location evidence="1">Secreted</location>
    </subcellularLocation>
</comment>
<reference evidence="6" key="1">
    <citation type="submission" date="2022-01" db="EMBL/GenBank/DDBJ databases">
        <title>Genome Sequence Resource for Two Populations of Ditylenchus destructor, the Migratory Endoparasitic Phytonematode.</title>
        <authorList>
            <person name="Zhang H."/>
            <person name="Lin R."/>
            <person name="Xie B."/>
        </authorList>
    </citation>
    <scope>NUCLEOTIDE SEQUENCE</scope>
    <source>
        <strain evidence="6">BazhouSP</strain>
    </source>
</reference>
<dbReference type="Proteomes" id="UP001201812">
    <property type="component" value="Unassembled WGS sequence"/>
</dbReference>
<dbReference type="AlphaFoldDB" id="A0AAD4MTQ3"/>